<dbReference type="GO" id="GO:0004519">
    <property type="term" value="F:endonuclease activity"/>
    <property type="evidence" value="ECO:0007669"/>
    <property type="project" value="UniProtKB-KW"/>
</dbReference>
<sequence length="140" mass="15898">MEITIKNLQKKIPIHPKRIKQAVLKALAQVTTKRSGQITICFVDDKAIREINLLYLGEDRPTDVIAFDLGKGGSEIFADLAVSTDTAVRQARIYKTQPAYEIYLYVVHGILHIMGFDDKTAKKRRLMDEKTRQILSALKI</sequence>
<dbReference type="PANTHER" id="PTHR46986:SF1">
    <property type="entry name" value="ENDORIBONUCLEASE YBEY, CHLOROPLASTIC"/>
    <property type="match status" value="1"/>
</dbReference>
<keyword evidence="6" id="KW-0378">Hydrolase</keyword>
<reference evidence="8" key="2">
    <citation type="journal article" date="2011" name="Microb. Ecol.">
        <title>Taxonomic and Functional Metagenomic Profiling of the Microbial Community in the Anoxic Sediment of a Sub-saline Shallow Lake (Laguna de Carrizo, Central Spain).</title>
        <authorList>
            <person name="Ferrer M."/>
            <person name="Guazzaroni M.E."/>
            <person name="Richter M."/>
            <person name="Garcia-Salamanca A."/>
            <person name="Yarza P."/>
            <person name="Suarez-Suarez A."/>
            <person name="Solano J."/>
            <person name="Alcaide M."/>
            <person name="van Dillewijn P."/>
            <person name="Molina-Henares M.A."/>
            <person name="Lopez-Cortes N."/>
            <person name="Al-Ramahi Y."/>
            <person name="Guerrero C."/>
            <person name="Acosta A."/>
            <person name="de Eugenio L.I."/>
            <person name="Martinez V."/>
            <person name="Marques S."/>
            <person name="Rojo F."/>
            <person name="Santero E."/>
            <person name="Genilloud O."/>
            <person name="Perez-Perez J."/>
            <person name="Rossello-Mora R."/>
            <person name="Ramos J.L."/>
        </authorList>
    </citation>
    <scope>NUCLEOTIDE SEQUENCE</scope>
</reference>
<protein>
    <submittedName>
        <fullName evidence="8">Uncharacterized protein</fullName>
    </submittedName>
</protein>
<accession>D9PK39</accession>
<organism evidence="8">
    <name type="scientific">sediment metagenome</name>
    <dbReference type="NCBI Taxonomy" id="749907"/>
    <lineage>
        <taxon>unclassified sequences</taxon>
        <taxon>metagenomes</taxon>
        <taxon>ecological metagenomes</taxon>
    </lineage>
</organism>
<dbReference type="InterPro" id="IPR020549">
    <property type="entry name" value="YbeY_CS"/>
</dbReference>
<dbReference type="GO" id="GO:0004222">
    <property type="term" value="F:metalloendopeptidase activity"/>
    <property type="evidence" value="ECO:0007669"/>
    <property type="project" value="InterPro"/>
</dbReference>
<evidence type="ECO:0000256" key="2">
    <source>
        <dbReference type="ARBA" id="ARBA00010875"/>
    </source>
</evidence>
<comment type="cofactor">
    <cofactor evidence="1">
        <name>Zn(2+)</name>
        <dbReference type="ChEBI" id="CHEBI:29105"/>
    </cofactor>
</comment>
<keyword evidence="3" id="KW-0540">Nuclease</keyword>
<dbReference type="NCBIfam" id="TIGR00043">
    <property type="entry name" value="rRNA maturation RNase YbeY"/>
    <property type="match status" value="1"/>
</dbReference>
<evidence type="ECO:0000256" key="7">
    <source>
        <dbReference type="ARBA" id="ARBA00022833"/>
    </source>
</evidence>
<evidence type="ECO:0000256" key="3">
    <source>
        <dbReference type="ARBA" id="ARBA00022722"/>
    </source>
</evidence>
<dbReference type="PANTHER" id="PTHR46986">
    <property type="entry name" value="ENDORIBONUCLEASE YBEY, CHLOROPLASTIC"/>
    <property type="match status" value="1"/>
</dbReference>
<keyword evidence="7" id="KW-0862">Zinc</keyword>
<keyword evidence="5" id="KW-0255">Endonuclease</keyword>
<keyword evidence="4" id="KW-0479">Metal-binding</keyword>
<dbReference type="Gene3D" id="3.40.390.30">
    <property type="entry name" value="Metalloproteases ('zincins'), catalytic domain"/>
    <property type="match status" value="1"/>
</dbReference>
<name>D9PK39_9ZZZZ</name>
<reference evidence="8" key="1">
    <citation type="submission" date="2010-07" db="EMBL/GenBank/DDBJ databases">
        <authorList>
            <consortium name="CONSOLIDER consortium CSD2007-00005"/>
            <person name="Guazzaroni M.-E."/>
            <person name="Richter M."/>
            <person name="Garcia-Salamanca A."/>
            <person name="Yarza P."/>
            <person name="Ferrer M."/>
        </authorList>
    </citation>
    <scope>NUCLEOTIDE SEQUENCE</scope>
</reference>
<evidence type="ECO:0000256" key="4">
    <source>
        <dbReference type="ARBA" id="ARBA00022723"/>
    </source>
</evidence>
<evidence type="ECO:0000256" key="5">
    <source>
        <dbReference type="ARBA" id="ARBA00022759"/>
    </source>
</evidence>
<evidence type="ECO:0000256" key="6">
    <source>
        <dbReference type="ARBA" id="ARBA00022801"/>
    </source>
</evidence>
<evidence type="ECO:0000256" key="1">
    <source>
        <dbReference type="ARBA" id="ARBA00001947"/>
    </source>
</evidence>
<dbReference type="SUPFAM" id="SSF55486">
    <property type="entry name" value="Metalloproteases ('zincins'), catalytic domain"/>
    <property type="match status" value="1"/>
</dbReference>
<dbReference type="InterPro" id="IPR002036">
    <property type="entry name" value="YbeY"/>
</dbReference>
<gene>
    <name evidence="8" type="ORF">LDC_1904</name>
</gene>
<dbReference type="InterPro" id="IPR023091">
    <property type="entry name" value="MetalPrtase_cat_dom_sf_prd"/>
</dbReference>
<comment type="caution">
    <text evidence="8">The sequence shown here is derived from an EMBL/GenBank/DDBJ whole genome shotgun (WGS) entry which is preliminary data.</text>
</comment>
<dbReference type="GO" id="GO:0046872">
    <property type="term" value="F:metal ion binding"/>
    <property type="evidence" value="ECO:0007669"/>
    <property type="project" value="UniProtKB-KW"/>
</dbReference>
<dbReference type="HAMAP" id="MF_00009">
    <property type="entry name" value="Endoribonucl_YbeY"/>
    <property type="match status" value="1"/>
</dbReference>
<comment type="similarity">
    <text evidence="2">Belongs to the endoribonuclease YbeY family.</text>
</comment>
<dbReference type="AlphaFoldDB" id="D9PK39"/>
<dbReference type="PROSITE" id="PS01306">
    <property type="entry name" value="UPF0054"/>
    <property type="match status" value="1"/>
</dbReference>
<proteinExistence type="inferred from homology"/>
<dbReference type="EMBL" id="ADZX01000577">
    <property type="protein sequence ID" value="EFK96086.1"/>
    <property type="molecule type" value="Genomic_DNA"/>
</dbReference>
<evidence type="ECO:0000313" key="8">
    <source>
        <dbReference type="EMBL" id="EFK96086.1"/>
    </source>
</evidence>
<dbReference type="Pfam" id="PF02130">
    <property type="entry name" value="YbeY"/>
    <property type="match status" value="1"/>
</dbReference>
<dbReference type="GO" id="GO:0006364">
    <property type="term" value="P:rRNA processing"/>
    <property type="evidence" value="ECO:0007669"/>
    <property type="project" value="InterPro"/>
</dbReference>